<gene>
    <name evidence="4" type="ORF">Vbra_4994</name>
</gene>
<dbReference type="Proteomes" id="UP000041254">
    <property type="component" value="Unassembled WGS sequence"/>
</dbReference>
<proteinExistence type="predicted"/>
<protein>
    <recommendedName>
        <fullName evidence="3">HTH CENPB-type domain-containing protein</fullName>
    </recommendedName>
</protein>
<dbReference type="Pfam" id="PF03221">
    <property type="entry name" value="HTH_Tnp_Tc5"/>
    <property type="match status" value="1"/>
</dbReference>
<feature type="compositionally biased region" description="Low complexity" evidence="2">
    <location>
        <begin position="204"/>
        <end position="217"/>
    </location>
</feature>
<dbReference type="GO" id="GO:0005634">
    <property type="term" value="C:nucleus"/>
    <property type="evidence" value="ECO:0007669"/>
    <property type="project" value="TreeGrafter"/>
</dbReference>
<evidence type="ECO:0000313" key="4">
    <source>
        <dbReference type="EMBL" id="CEL95756.1"/>
    </source>
</evidence>
<dbReference type="InParanoid" id="A0A0G4EIE6"/>
<evidence type="ECO:0000313" key="5">
    <source>
        <dbReference type="Proteomes" id="UP000041254"/>
    </source>
</evidence>
<evidence type="ECO:0000256" key="2">
    <source>
        <dbReference type="SAM" id="MobiDB-lite"/>
    </source>
</evidence>
<dbReference type="OrthoDB" id="125347at2759"/>
<evidence type="ECO:0000256" key="1">
    <source>
        <dbReference type="ARBA" id="ARBA00023125"/>
    </source>
</evidence>
<sequence>MRKRRRTQDDVSGKRTHLGHFQTCVETGQCCSSHKPAAALPASPHSSRVHPSYFPSQQRTAASKQAAELTIGEREALLADFERRKAAGEALTQQAFALEKGIIPLYIPLTQFKNWCHRSSVKREPQHEAADKSKKRYRQSPFQPIEVEVRQWMAGHEDQRKIPIKAIRAKAIEIAVRLGISGFSASDTWIRGVNDRYMQDQGQASSAAAAAASAPVALPSPPVHPTHPLPSSLPNEGAAFGHIADAFIGWGTSDESTERERPVIPSSHRSGASPATRRASSQPPPHQPAAEADGTPASSRGRSKEYTIAERTALVDEFSLRQAGGEKISQRAFAREKGISFDQFKHWVLQIKKLREEGQDPSDISKRRHRAVKWPQIEQEMAEWLGSRSDPSGIAKRELRDKAKEIAARLQATDFKCSDSWLDGFRKRYQQAPSKRQSASVAPLETTAAKEQPLALPFSSHGLASDLTSSGAAQPAGTDFAPLQSYFSSPNPWEPNDPPAVTATPSLHVPLTSCRPPAFSAPIPTEEASVSAAALVAGSADGADCENPHRIGDLASSGEILSGQVYTTVRMGDSFIGPITDLSRQTTTCPPNDEVDSKLEQPSEGQTTMSMVPSESRLTNQRPPTKVQRTNARSHRHATPSVVSFRSSGISGRDLQTNLGEADADIGSVSDADSVSVSSVGAAPDVAALSTCSTTDDGDMPTQRRVIAGSSLRAPECAALHSLFVPSIFEEITFTLLYRASHDGATFGDLLRCVGDTKSLVFAVRKGGCLFGAYISDGVKLPDGPTAVNSYSCDAWQFSLADHFNTPTKIDFPRYRKRVEIAARECTVDGAVAIGDGQGLKAQLCFGYGRRDGAFGADMRSCYQNICRDFLPEGYQGARGDGHAFFGGGAQFMADELEVIRVDGLFLLSPQGIEGSSLGVIECAALYCFLGITTQGKARLLYSASRDCSSYAELIRCVGDATRLVFVIRKGAFVFGAYTSGGLHLPDDPAAVNSYNCDVWHFSLAGHFKTPTKIDMPDRQLVRVAGREAGAMLLIGEQLFLGYGGSHRDSGADLRSCYQLIFSSLLPAGYQGARDGSGNAVFGGSGHFIADDLEVLTAGERDLPKPSRLS</sequence>
<dbReference type="VEuPathDB" id="CryptoDB:Vbra_4994"/>
<dbReference type="InterPro" id="IPR050863">
    <property type="entry name" value="CenT-Element_Derived"/>
</dbReference>
<feature type="compositionally biased region" description="Polar residues" evidence="2">
    <location>
        <begin position="603"/>
        <end position="631"/>
    </location>
</feature>
<reference evidence="4 5" key="1">
    <citation type="submission" date="2014-11" db="EMBL/GenBank/DDBJ databases">
        <authorList>
            <person name="Zhu J."/>
            <person name="Qi W."/>
            <person name="Song R."/>
        </authorList>
    </citation>
    <scope>NUCLEOTIDE SEQUENCE [LARGE SCALE GENOMIC DNA]</scope>
</reference>
<feature type="region of interest" description="Disordered" evidence="2">
    <location>
        <begin position="254"/>
        <end position="303"/>
    </location>
</feature>
<dbReference type="InterPro" id="IPR009057">
    <property type="entry name" value="Homeodomain-like_sf"/>
</dbReference>
<feature type="domain" description="HTH CENPB-type" evidence="3">
    <location>
        <begin position="365"/>
        <end position="435"/>
    </location>
</feature>
<dbReference type="EMBL" id="CDMY01000238">
    <property type="protein sequence ID" value="CEL95756.1"/>
    <property type="molecule type" value="Genomic_DNA"/>
</dbReference>
<organism evidence="4 5">
    <name type="scientific">Vitrella brassicaformis (strain CCMP3155)</name>
    <dbReference type="NCBI Taxonomy" id="1169540"/>
    <lineage>
        <taxon>Eukaryota</taxon>
        <taxon>Sar</taxon>
        <taxon>Alveolata</taxon>
        <taxon>Colpodellida</taxon>
        <taxon>Vitrellaceae</taxon>
        <taxon>Vitrella</taxon>
    </lineage>
</organism>
<feature type="compositionally biased region" description="Pro residues" evidence="2">
    <location>
        <begin position="218"/>
        <end position="228"/>
    </location>
</feature>
<dbReference type="Gene3D" id="1.10.10.60">
    <property type="entry name" value="Homeodomain-like"/>
    <property type="match status" value="1"/>
</dbReference>
<dbReference type="PROSITE" id="PS51253">
    <property type="entry name" value="HTH_CENPB"/>
    <property type="match status" value="2"/>
</dbReference>
<dbReference type="InterPro" id="IPR006600">
    <property type="entry name" value="HTH_CenpB_DNA-bd_dom"/>
</dbReference>
<dbReference type="PANTHER" id="PTHR19303:SF73">
    <property type="entry name" value="PROTEIN PDC2"/>
    <property type="match status" value="1"/>
</dbReference>
<dbReference type="GO" id="GO:0003677">
    <property type="term" value="F:DNA binding"/>
    <property type="evidence" value="ECO:0007669"/>
    <property type="project" value="UniProtKB-KW"/>
</dbReference>
<dbReference type="AlphaFoldDB" id="A0A0G4EIE6"/>
<name>A0A0G4EIE6_VITBC</name>
<dbReference type="SMART" id="SM00674">
    <property type="entry name" value="CENPB"/>
    <property type="match status" value="2"/>
</dbReference>
<feature type="compositionally biased region" description="Polar residues" evidence="2">
    <location>
        <begin position="641"/>
        <end position="650"/>
    </location>
</feature>
<keyword evidence="1" id="KW-0238">DNA-binding</keyword>
<dbReference type="PANTHER" id="PTHR19303">
    <property type="entry name" value="TRANSPOSON"/>
    <property type="match status" value="1"/>
</dbReference>
<dbReference type="SUPFAM" id="SSF46689">
    <property type="entry name" value="Homeodomain-like"/>
    <property type="match status" value="1"/>
</dbReference>
<accession>A0A0G4EIE6</accession>
<feature type="region of interest" description="Disordered" evidence="2">
    <location>
        <begin position="204"/>
        <end position="236"/>
    </location>
</feature>
<dbReference type="PhylomeDB" id="A0A0G4EIE6"/>
<keyword evidence="5" id="KW-1185">Reference proteome</keyword>
<dbReference type="STRING" id="1169540.A0A0G4EIE6"/>
<evidence type="ECO:0000259" key="3">
    <source>
        <dbReference type="PROSITE" id="PS51253"/>
    </source>
</evidence>
<feature type="region of interest" description="Disordered" evidence="2">
    <location>
        <begin position="581"/>
        <end position="650"/>
    </location>
</feature>
<feature type="domain" description="HTH CENPB-type" evidence="3">
    <location>
        <begin position="133"/>
        <end position="203"/>
    </location>
</feature>